<feature type="domain" description="Protein kinase" evidence="9">
    <location>
        <begin position="11"/>
        <end position="269"/>
    </location>
</feature>
<dbReference type="InterPro" id="IPR000719">
    <property type="entry name" value="Prot_kinase_dom"/>
</dbReference>
<dbReference type="GO" id="GO:0004674">
    <property type="term" value="F:protein serine/threonine kinase activity"/>
    <property type="evidence" value="ECO:0007669"/>
    <property type="project" value="UniProtKB-KW"/>
</dbReference>
<protein>
    <recommendedName>
        <fullName evidence="1">non-specific serine/threonine protein kinase</fullName>
        <ecNumber evidence="1">2.7.11.1</ecNumber>
    </recommendedName>
</protein>
<dbReference type="GO" id="GO:0005524">
    <property type="term" value="F:ATP binding"/>
    <property type="evidence" value="ECO:0007669"/>
    <property type="project" value="UniProtKB-UniRule"/>
</dbReference>
<keyword evidence="2" id="KW-0723">Serine/threonine-protein kinase</keyword>
<evidence type="ECO:0000256" key="1">
    <source>
        <dbReference type="ARBA" id="ARBA00012513"/>
    </source>
</evidence>
<feature type="region of interest" description="Disordered" evidence="8">
    <location>
        <begin position="270"/>
        <end position="300"/>
    </location>
</feature>
<dbReference type="PROSITE" id="PS50011">
    <property type="entry name" value="PROTEIN_KINASE_DOM"/>
    <property type="match status" value="1"/>
</dbReference>
<dbReference type="InterPro" id="IPR011009">
    <property type="entry name" value="Kinase-like_dom_sf"/>
</dbReference>
<keyword evidence="3 10" id="KW-0808">Transferase</keyword>
<dbReference type="CDD" id="cd14014">
    <property type="entry name" value="STKc_PknB_like"/>
    <property type="match status" value="1"/>
</dbReference>
<keyword evidence="5 10" id="KW-0418">Kinase</keyword>
<accession>A0ABD6FCP3</accession>
<dbReference type="Gene3D" id="3.30.200.20">
    <property type="entry name" value="Phosphorylase Kinase, domain 1"/>
    <property type="match status" value="1"/>
</dbReference>
<evidence type="ECO:0000256" key="6">
    <source>
        <dbReference type="ARBA" id="ARBA00022840"/>
    </source>
</evidence>
<proteinExistence type="predicted"/>
<dbReference type="AlphaFoldDB" id="A0ABD6FCP3"/>
<dbReference type="InterPro" id="IPR017441">
    <property type="entry name" value="Protein_kinase_ATP_BS"/>
</dbReference>
<dbReference type="PROSITE" id="PS00107">
    <property type="entry name" value="PROTEIN_KINASE_ATP"/>
    <property type="match status" value="1"/>
</dbReference>
<evidence type="ECO:0000256" key="3">
    <source>
        <dbReference type="ARBA" id="ARBA00022679"/>
    </source>
</evidence>
<dbReference type="PANTHER" id="PTHR43289">
    <property type="entry name" value="MITOGEN-ACTIVATED PROTEIN KINASE KINASE KINASE 20-RELATED"/>
    <property type="match status" value="1"/>
</dbReference>
<dbReference type="Gene3D" id="1.10.510.10">
    <property type="entry name" value="Transferase(Phosphotransferase) domain 1"/>
    <property type="match status" value="1"/>
</dbReference>
<name>A0ABD6FCP3_9PSEU</name>
<comment type="caution">
    <text evidence="10">The sequence shown here is derived from an EMBL/GenBank/DDBJ whole genome shotgun (WGS) entry which is preliminary data.</text>
</comment>
<dbReference type="InterPro" id="IPR008271">
    <property type="entry name" value="Ser/Thr_kinase_AS"/>
</dbReference>
<feature type="binding site" evidence="7">
    <location>
        <position position="40"/>
    </location>
    <ligand>
        <name>ATP</name>
        <dbReference type="ChEBI" id="CHEBI:30616"/>
    </ligand>
</feature>
<dbReference type="Proteomes" id="UP000249324">
    <property type="component" value="Unassembled WGS sequence"/>
</dbReference>
<dbReference type="PANTHER" id="PTHR43289:SF6">
    <property type="entry name" value="SERINE_THREONINE-PROTEIN KINASE NEKL-3"/>
    <property type="match status" value="1"/>
</dbReference>
<evidence type="ECO:0000256" key="2">
    <source>
        <dbReference type="ARBA" id="ARBA00022527"/>
    </source>
</evidence>
<feature type="non-terminal residue" evidence="10">
    <location>
        <position position="300"/>
    </location>
</feature>
<evidence type="ECO:0000313" key="10">
    <source>
        <dbReference type="EMBL" id="MFO7191534.1"/>
    </source>
</evidence>
<reference evidence="10 11" key="1">
    <citation type="journal article" date="2021" name="BMC Genomics">
        <title>Genome-resolved metagenome and metatranscriptome analyses of thermophilic composting reveal key bacterial players and their metabolic interactions.</title>
        <authorList>
            <person name="Braga L.P.P."/>
            <person name="Pereira R.V."/>
            <person name="Martins L.F."/>
            <person name="Moura L.M.S."/>
            <person name="Sanchez F.B."/>
            <person name="Patane J.S.L."/>
            <person name="da Silva A.M."/>
            <person name="Setubal J.C."/>
        </authorList>
    </citation>
    <scope>NUCLEOTIDE SEQUENCE [LARGE SCALE GENOMIC DNA]</scope>
    <source>
        <strain evidence="10">ZC4RG45</strain>
    </source>
</reference>
<dbReference type="SUPFAM" id="SSF56112">
    <property type="entry name" value="Protein kinase-like (PK-like)"/>
    <property type="match status" value="1"/>
</dbReference>
<feature type="compositionally biased region" description="Pro residues" evidence="8">
    <location>
        <begin position="285"/>
        <end position="294"/>
    </location>
</feature>
<keyword evidence="4 7" id="KW-0547">Nucleotide-binding</keyword>
<dbReference type="EC" id="2.7.11.1" evidence="1"/>
<dbReference type="SMART" id="SM00220">
    <property type="entry name" value="S_TKc"/>
    <property type="match status" value="1"/>
</dbReference>
<keyword evidence="6 7" id="KW-0067">ATP-binding</keyword>
<organism evidence="10 11">
    <name type="scientific">Thermocrispum agreste</name>
    <dbReference type="NCBI Taxonomy" id="37925"/>
    <lineage>
        <taxon>Bacteria</taxon>
        <taxon>Bacillati</taxon>
        <taxon>Actinomycetota</taxon>
        <taxon>Actinomycetes</taxon>
        <taxon>Pseudonocardiales</taxon>
        <taxon>Pseudonocardiaceae</taxon>
        <taxon>Thermocrispum</taxon>
    </lineage>
</organism>
<evidence type="ECO:0000256" key="5">
    <source>
        <dbReference type="ARBA" id="ARBA00022777"/>
    </source>
</evidence>
<dbReference type="EMBL" id="QGUI02000035">
    <property type="protein sequence ID" value="MFO7191534.1"/>
    <property type="molecule type" value="Genomic_DNA"/>
</dbReference>
<evidence type="ECO:0000313" key="11">
    <source>
        <dbReference type="Proteomes" id="UP000249324"/>
    </source>
</evidence>
<dbReference type="PROSITE" id="PS00108">
    <property type="entry name" value="PROTEIN_KINASE_ST"/>
    <property type="match status" value="1"/>
</dbReference>
<evidence type="ECO:0000259" key="9">
    <source>
        <dbReference type="PROSITE" id="PS50011"/>
    </source>
</evidence>
<sequence>MEAGQLVAGYYRLVEYIGAGAMGVVWRAIDERLERPVAVKRVIGQHGMSPADRAELHARAMREAKNAARLQHPNAIMVFDITEHEGDPCLVMEYLESKSLAQLITERGTLPVPEVARIGEQVARALHAAHKAGIVHRDVKPGNILIDDSGVAKLTDFGISRAQGDMTLTATGLVGGTPAYLAPELARGADPAPASDVFALGATLYHAIEGHCPYGDNPNQLALLHTAASGKVRPPMQAGKATALLMSMLRPEASERIGMAEAARRLAQVAASAGAPDTPAATMPALPPTGPVPSQPAAEQ</sequence>
<gene>
    <name evidence="10" type="ORF">DIU77_004765</name>
</gene>
<dbReference type="Pfam" id="PF00069">
    <property type="entry name" value="Pkinase"/>
    <property type="match status" value="1"/>
</dbReference>
<evidence type="ECO:0000256" key="8">
    <source>
        <dbReference type="SAM" id="MobiDB-lite"/>
    </source>
</evidence>
<feature type="compositionally biased region" description="Low complexity" evidence="8">
    <location>
        <begin position="270"/>
        <end position="284"/>
    </location>
</feature>
<evidence type="ECO:0000256" key="4">
    <source>
        <dbReference type="ARBA" id="ARBA00022741"/>
    </source>
</evidence>
<evidence type="ECO:0000256" key="7">
    <source>
        <dbReference type="PROSITE-ProRule" id="PRU10141"/>
    </source>
</evidence>